<sequence>MTSTRERQRAAARARLEKEMAERAAKARKRRQTTAIVSAAAALVLVVAGTVWLAVSLGGDDDKSDTAAPAAGMAECAYNALPTEQRPPQIKDVGVPGSQQSSTGVQTMTIDTNLGPITAKVDRSLVPCTAGSFTYLAEKNFFDNTKCHRLVTEGIKVLQCGDPSATGNGWRDTDGQGGPSYRMAEENLPTDKRPPYPEGVIAMAKSQDPGSTGSQFFIVFGDSPLDPAYTVLGTITGGMDLVQDVAKAGDDGAFAQQAGGGHPKKEVIIKDLTMSPPQS</sequence>
<evidence type="ECO:0000313" key="8">
    <source>
        <dbReference type="Proteomes" id="UP000293781"/>
    </source>
</evidence>
<accession>A0A4V2FNR6</accession>
<dbReference type="SUPFAM" id="SSF50891">
    <property type="entry name" value="Cyclophilin-like"/>
    <property type="match status" value="1"/>
</dbReference>
<proteinExistence type="predicted"/>
<dbReference type="PANTHER" id="PTHR43246">
    <property type="entry name" value="PEPTIDYL-PROLYL CIS-TRANS ISOMERASE CYP38, CHLOROPLASTIC"/>
    <property type="match status" value="1"/>
</dbReference>
<keyword evidence="8" id="KW-1185">Reference proteome</keyword>
<comment type="caution">
    <text evidence="7">The sequence shown here is derived from an EMBL/GenBank/DDBJ whole genome shotgun (WGS) entry which is preliminary data.</text>
</comment>
<evidence type="ECO:0000256" key="1">
    <source>
        <dbReference type="ARBA" id="ARBA00013194"/>
    </source>
</evidence>
<feature type="transmembrane region" description="Helical" evidence="5">
    <location>
        <begin position="33"/>
        <end position="55"/>
    </location>
</feature>
<dbReference type="InterPro" id="IPR002130">
    <property type="entry name" value="Cyclophilin-type_PPIase_dom"/>
</dbReference>
<organism evidence="7 8">
    <name type="scientific">Micromonospora violae</name>
    <dbReference type="NCBI Taxonomy" id="1278207"/>
    <lineage>
        <taxon>Bacteria</taxon>
        <taxon>Bacillati</taxon>
        <taxon>Actinomycetota</taxon>
        <taxon>Actinomycetes</taxon>
        <taxon>Micromonosporales</taxon>
        <taxon>Micromonosporaceae</taxon>
        <taxon>Micromonospora</taxon>
    </lineage>
</organism>
<dbReference type="RefSeq" id="WP_130400302.1">
    <property type="nucleotide sequence ID" value="NZ_SHKK01000001.1"/>
</dbReference>
<feature type="region of interest" description="Disordered" evidence="4">
    <location>
        <begin position="166"/>
        <end position="193"/>
    </location>
</feature>
<dbReference type="Pfam" id="PF00160">
    <property type="entry name" value="Pro_isomerase"/>
    <property type="match status" value="1"/>
</dbReference>
<evidence type="ECO:0000256" key="2">
    <source>
        <dbReference type="ARBA" id="ARBA00023110"/>
    </source>
</evidence>
<dbReference type="GO" id="GO:0003755">
    <property type="term" value="F:peptidyl-prolyl cis-trans isomerase activity"/>
    <property type="evidence" value="ECO:0007669"/>
    <property type="project" value="UniProtKB-KW"/>
</dbReference>
<evidence type="ECO:0000256" key="3">
    <source>
        <dbReference type="ARBA" id="ARBA00023235"/>
    </source>
</evidence>
<feature type="compositionally biased region" description="Basic and acidic residues" evidence="4">
    <location>
        <begin position="183"/>
        <end position="193"/>
    </location>
</feature>
<dbReference type="CDD" id="cd00317">
    <property type="entry name" value="cyclophilin"/>
    <property type="match status" value="1"/>
</dbReference>
<dbReference type="OrthoDB" id="5507614at2"/>
<reference evidence="7 8" key="1">
    <citation type="submission" date="2019-02" db="EMBL/GenBank/DDBJ databases">
        <title>Sequencing the genomes of 1000 actinobacteria strains.</title>
        <authorList>
            <person name="Klenk H.-P."/>
        </authorList>
    </citation>
    <scope>NUCLEOTIDE SEQUENCE [LARGE SCALE GENOMIC DNA]</scope>
    <source>
        <strain evidence="7 8">DSM 45888</strain>
    </source>
</reference>
<keyword evidence="5" id="KW-0812">Transmembrane</keyword>
<protein>
    <recommendedName>
        <fullName evidence="1">peptidylprolyl isomerase</fullName>
        <ecNumber evidence="1">5.2.1.8</ecNumber>
    </recommendedName>
</protein>
<dbReference type="AlphaFoldDB" id="A0A4V2FNR6"/>
<keyword evidence="5" id="KW-0472">Membrane</keyword>
<name>A0A4V2FNR6_9ACTN</name>
<keyword evidence="2" id="KW-0697">Rotamase</keyword>
<dbReference type="PROSITE" id="PS50072">
    <property type="entry name" value="CSA_PPIASE_2"/>
    <property type="match status" value="1"/>
</dbReference>
<feature type="domain" description="PPIase cyclophilin-type" evidence="6">
    <location>
        <begin position="111"/>
        <end position="274"/>
    </location>
</feature>
<dbReference type="Gene3D" id="2.40.100.10">
    <property type="entry name" value="Cyclophilin-like"/>
    <property type="match status" value="1"/>
</dbReference>
<gene>
    <name evidence="7" type="ORF">EV382_0820</name>
</gene>
<evidence type="ECO:0000313" key="7">
    <source>
        <dbReference type="EMBL" id="RZT77670.1"/>
    </source>
</evidence>
<dbReference type="InterPro" id="IPR029000">
    <property type="entry name" value="Cyclophilin-like_dom_sf"/>
</dbReference>
<dbReference type="InterPro" id="IPR044665">
    <property type="entry name" value="E_coli_cyclophilin_A-like"/>
</dbReference>
<evidence type="ECO:0000256" key="4">
    <source>
        <dbReference type="SAM" id="MobiDB-lite"/>
    </source>
</evidence>
<dbReference type="Proteomes" id="UP000293781">
    <property type="component" value="Unassembled WGS sequence"/>
</dbReference>
<dbReference type="EC" id="5.2.1.8" evidence="1"/>
<keyword evidence="3 7" id="KW-0413">Isomerase</keyword>
<evidence type="ECO:0000259" key="6">
    <source>
        <dbReference type="PROSITE" id="PS50072"/>
    </source>
</evidence>
<evidence type="ECO:0000256" key="5">
    <source>
        <dbReference type="SAM" id="Phobius"/>
    </source>
</evidence>
<keyword evidence="5" id="KW-1133">Transmembrane helix</keyword>
<dbReference type="EMBL" id="SHKK01000001">
    <property type="protein sequence ID" value="RZT77670.1"/>
    <property type="molecule type" value="Genomic_DNA"/>
</dbReference>